<evidence type="ECO:0000313" key="2">
    <source>
        <dbReference type="Proteomes" id="UP001055879"/>
    </source>
</evidence>
<dbReference type="Proteomes" id="UP001055879">
    <property type="component" value="Linkage Group LG03"/>
</dbReference>
<evidence type="ECO:0000313" key="1">
    <source>
        <dbReference type="EMBL" id="KAI3746772.1"/>
    </source>
</evidence>
<dbReference type="EMBL" id="CM042049">
    <property type="protein sequence ID" value="KAI3746772.1"/>
    <property type="molecule type" value="Genomic_DNA"/>
</dbReference>
<reference evidence="2" key="1">
    <citation type="journal article" date="2022" name="Mol. Ecol. Resour.">
        <title>The genomes of chicory, endive, great burdock and yacon provide insights into Asteraceae palaeo-polyploidization history and plant inulin production.</title>
        <authorList>
            <person name="Fan W."/>
            <person name="Wang S."/>
            <person name="Wang H."/>
            <person name="Wang A."/>
            <person name="Jiang F."/>
            <person name="Liu H."/>
            <person name="Zhao H."/>
            <person name="Xu D."/>
            <person name="Zhang Y."/>
        </authorList>
    </citation>
    <scope>NUCLEOTIDE SEQUENCE [LARGE SCALE GENOMIC DNA]</scope>
    <source>
        <strain evidence="2">cv. Niubang</strain>
    </source>
</reference>
<gene>
    <name evidence="1" type="ORF">L6452_09212</name>
</gene>
<reference evidence="1 2" key="2">
    <citation type="journal article" date="2022" name="Mol. Ecol. Resour.">
        <title>The genomes of chicory, endive, great burdock and yacon provide insights into Asteraceae paleo-polyploidization history and plant inulin production.</title>
        <authorList>
            <person name="Fan W."/>
            <person name="Wang S."/>
            <person name="Wang H."/>
            <person name="Wang A."/>
            <person name="Jiang F."/>
            <person name="Liu H."/>
            <person name="Zhao H."/>
            <person name="Xu D."/>
            <person name="Zhang Y."/>
        </authorList>
    </citation>
    <scope>NUCLEOTIDE SEQUENCE [LARGE SCALE GENOMIC DNA]</scope>
    <source>
        <strain evidence="2">cv. Niubang</strain>
    </source>
</reference>
<sequence>MARSDLKQKFDTLVAERNILSEKIKNLEATNVEDKVSADVINQSPFDNSTESVCSFKTASSSIHEKNVFKKKRSFYVKSLRNHSKKGQMVWRVKSSPDEKKNDKASASTSNAKKNRAHKGTQGLRGSKIKGF</sequence>
<organism evidence="1 2">
    <name type="scientific">Arctium lappa</name>
    <name type="common">Greater burdock</name>
    <name type="synonym">Lappa major</name>
    <dbReference type="NCBI Taxonomy" id="4217"/>
    <lineage>
        <taxon>Eukaryota</taxon>
        <taxon>Viridiplantae</taxon>
        <taxon>Streptophyta</taxon>
        <taxon>Embryophyta</taxon>
        <taxon>Tracheophyta</taxon>
        <taxon>Spermatophyta</taxon>
        <taxon>Magnoliopsida</taxon>
        <taxon>eudicotyledons</taxon>
        <taxon>Gunneridae</taxon>
        <taxon>Pentapetalae</taxon>
        <taxon>asterids</taxon>
        <taxon>campanulids</taxon>
        <taxon>Asterales</taxon>
        <taxon>Asteraceae</taxon>
        <taxon>Carduoideae</taxon>
        <taxon>Cardueae</taxon>
        <taxon>Arctiinae</taxon>
        <taxon>Arctium</taxon>
    </lineage>
</organism>
<name>A0ACB9DKF2_ARCLA</name>
<proteinExistence type="predicted"/>
<keyword evidence="2" id="KW-1185">Reference proteome</keyword>
<protein>
    <submittedName>
        <fullName evidence="1">Uncharacterized protein</fullName>
    </submittedName>
</protein>
<comment type="caution">
    <text evidence="1">The sequence shown here is derived from an EMBL/GenBank/DDBJ whole genome shotgun (WGS) entry which is preliminary data.</text>
</comment>
<accession>A0ACB9DKF2</accession>